<gene>
    <name evidence="3" type="ORF">C440_14919</name>
</gene>
<dbReference type="NCBIfam" id="NF007695">
    <property type="entry name" value="PRK10376.1"/>
    <property type="match status" value="1"/>
</dbReference>
<evidence type="ECO:0000313" key="4">
    <source>
        <dbReference type="Proteomes" id="UP000011550"/>
    </source>
</evidence>
<dbReference type="SUPFAM" id="SSF51430">
    <property type="entry name" value="NAD(P)-linked oxidoreductase"/>
    <property type="match status" value="1"/>
</dbReference>
<dbReference type="Proteomes" id="UP000011550">
    <property type="component" value="Unassembled WGS sequence"/>
</dbReference>
<keyword evidence="4" id="KW-1185">Reference proteome</keyword>
<evidence type="ECO:0000256" key="1">
    <source>
        <dbReference type="ARBA" id="ARBA00023002"/>
    </source>
</evidence>
<dbReference type="Gene3D" id="3.20.20.100">
    <property type="entry name" value="NADP-dependent oxidoreductase domain"/>
    <property type="match status" value="1"/>
</dbReference>
<organism evidence="3 4">
    <name type="scientific">Haloferax mucosum ATCC BAA-1512</name>
    <dbReference type="NCBI Taxonomy" id="662479"/>
    <lineage>
        <taxon>Archaea</taxon>
        <taxon>Methanobacteriati</taxon>
        <taxon>Methanobacteriota</taxon>
        <taxon>Stenosarchaea group</taxon>
        <taxon>Halobacteria</taxon>
        <taxon>Halobacteriales</taxon>
        <taxon>Haloferacaceae</taxon>
        <taxon>Haloferax</taxon>
    </lineage>
</organism>
<dbReference type="EMBL" id="AOLN01000018">
    <property type="protein sequence ID" value="ELZ91616.1"/>
    <property type="molecule type" value="Genomic_DNA"/>
</dbReference>
<dbReference type="Pfam" id="PF00248">
    <property type="entry name" value="Aldo_ket_red"/>
    <property type="match status" value="1"/>
</dbReference>
<protein>
    <submittedName>
        <fullName evidence="3">Oxidoreductase</fullName>
    </submittedName>
</protein>
<dbReference type="GO" id="GO:0016491">
    <property type="term" value="F:oxidoreductase activity"/>
    <property type="evidence" value="ECO:0007669"/>
    <property type="project" value="UniProtKB-KW"/>
</dbReference>
<dbReference type="PATRIC" id="fig|662479.7.peg.3023"/>
<accession>M0I4E5</accession>
<evidence type="ECO:0000259" key="2">
    <source>
        <dbReference type="Pfam" id="PF00248"/>
    </source>
</evidence>
<comment type="caution">
    <text evidence="3">The sequence shown here is derived from an EMBL/GenBank/DDBJ whole genome shotgun (WGS) entry which is preliminary data.</text>
</comment>
<reference evidence="3 4" key="1">
    <citation type="journal article" date="2014" name="PLoS Genet.">
        <title>Phylogenetically driven sequencing of extremely halophilic archaea reveals strategies for static and dynamic osmo-response.</title>
        <authorList>
            <person name="Becker E.A."/>
            <person name="Seitzer P.M."/>
            <person name="Tritt A."/>
            <person name="Larsen D."/>
            <person name="Krusor M."/>
            <person name="Yao A.I."/>
            <person name="Wu D."/>
            <person name="Madern D."/>
            <person name="Eisen J.A."/>
            <person name="Darling A.E."/>
            <person name="Facciotti M.T."/>
        </authorList>
    </citation>
    <scope>NUCLEOTIDE SEQUENCE [LARGE SCALE GENOMIC DNA]</scope>
    <source>
        <strain evidence="3 4">ATCC BAA-1512</strain>
    </source>
</reference>
<keyword evidence="1" id="KW-0560">Oxidoreductase</keyword>
<proteinExistence type="predicted"/>
<dbReference type="PRINTS" id="PR00069">
    <property type="entry name" value="ALDKETRDTASE"/>
</dbReference>
<name>M0I4E5_9EURY</name>
<dbReference type="InterPro" id="IPR020471">
    <property type="entry name" value="AKR"/>
</dbReference>
<dbReference type="AlphaFoldDB" id="M0I4E5"/>
<dbReference type="OrthoDB" id="7236at2157"/>
<evidence type="ECO:0000313" key="3">
    <source>
        <dbReference type="EMBL" id="ELZ91616.1"/>
    </source>
</evidence>
<dbReference type="InterPro" id="IPR023210">
    <property type="entry name" value="NADP_OxRdtase_dom"/>
</dbReference>
<feature type="domain" description="NADP-dependent oxidoreductase" evidence="2">
    <location>
        <begin position="20"/>
        <end position="284"/>
    </location>
</feature>
<dbReference type="InterPro" id="IPR050791">
    <property type="entry name" value="Aldo-Keto_reductase"/>
</dbReference>
<dbReference type="PANTHER" id="PTHR43625">
    <property type="entry name" value="AFLATOXIN B1 ALDEHYDE REDUCTASE"/>
    <property type="match status" value="1"/>
</dbReference>
<sequence length="284" mass="30606">MSLDNASGTFDIGGELTVRRLGFGAMRITGEQIIGTPDDEENARKVLHEALARGINFIDTADSYGPGVSERLIGEALAPYPDNLVVATKGGFLRNTDGDWIPRADPDYLRNAVLGSLDRLRTDTLDLYQLHCPDPDPDVSLEDSVHALAELKDAGQIRHVGLSNVSVEHLDEARDIVEIATVQNHYNVATREDEAVIDACEKHGIGFIPYFPLGGGDLGDKADDVAAVATKHDATAQQVALAWLLHRSDVMLPIPGTSSVAHLRDNIAASHIDLDDEDMAALDS</sequence>
<dbReference type="STRING" id="662479.C440_14919"/>
<dbReference type="PANTHER" id="PTHR43625:SF40">
    <property type="entry name" value="ALDO-KETO REDUCTASE YAKC [NADP(+)]"/>
    <property type="match status" value="1"/>
</dbReference>
<dbReference type="GO" id="GO:0005737">
    <property type="term" value="C:cytoplasm"/>
    <property type="evidence" value="ECO:0007669"/>
    <property type="project" value="TreeGrafter"/>
</dbReference>
<dbReference type="CDD" id="cd19088">
    <property type="entry name" value="AKR_AKR13B1"/>
    <property type="match status" value="1"/>
</dbReference>
<dbReference type="RefSeq" id="WP_008321392.1">
    <property type="nucleotide sequence ID" value="NZ_AOLN01000018.1"/>
</dbReference>
<dbReference type="InterPro" id="IPR036812">
    <property type="entry name" value="NAD(P)_OxRdtase_dom_sf"/>
</dbReference>